<dbReference type="VEuPathDB" id="FungiDB:BD410DRAFT_842396"/>
<evidence type="ECO:0000313" key="2">
    <source>
        <dbReference type="EMBL" id="TDL18981.1"/>
    </source>
</evidence>
<organism evidence="2 3">
    <name type="scientific">Rickenella mellea</name>
    <dbReference type="NCBI Taxonomy" id="50990"/>
    <lineage>
        <taxon>Eukaryota</taxon>
        <taxon>Fungi</taxon>
        <taxon>Dikarya</taxon>
        <taxon>Basidiomycota</taxon>
        <taxon>Agaricomycotina</taxon>
        <taxon>Agaricomycetes</taxon>
        <taxon>Hymenochaetales</taxon>
        <taxon>Rickenellaceae</taxon>
        <taxon>Rickenella</taxon>
    </lineage>
</organism>
<dbReference type="EMBL" id="ML170201">
    <property type="protein sequence ID" value="TDL18981.1"/>
    <property type="molecule type" value="Genomic_DNA"/>
</dbReference>
<accession>A0A4Y7PV99</accession>
<evidence type="ECO:0000313" key="3">
    <source>
        <dbReference type="Proteomes" id="UP000294933"/>
    </source>
</evidence>
<evidence type="ECO:0000256" key="1">
    <source>
        <dbReference type="SAM" id="MobiDB-lite"/>
    </source>
</evidence>
<dbReference type="OrthoDB" id="3267993at2759"/>
<name>A0A4Y7PV99_9AGAM</name>
<feature type="compositionally biased region" description="Polar residues" evidence="1">
    <location>
        <begin position="55"/>
        <end position="79"/>
    </location>
</feature>
<sequence>MASRSQIRAQHLTALPSLSCALSSLPQAKNLNQLSVHQPTLAKRAADSEAKLQKAISTTSRNTQSGQTPQMHLSIKPQTPSSSEPNSPRSPSPPPLTMRTQPKPKRT</sequence>
<keyword evidence="3" id="KW-1185">Reference proteome</keyword>
<protein>
    <submittedName>
        <fullName evidence="2">Uncharacterized protein</fullName>
    </submittedName>
</protein>
<dbReference type="AlphaFoldDB" id="A0A4Y7PV99"/>
<gene>
    <name evidence="2" type="ORF">BD410DRAFT_842396</name>
</gene>
<feature type="region of interest" description="Disordered" evidence="1">
    <location>
        <begin position="45"/>
        <end position="107"/>
    </location>
</feature>
<reference evidence="2 3" key="1">
    <citation type="submission" date="2018-06" db="EMBL/GenBank/DDBJ databases">
        <title>A transcriptomic atlas of mushroom development highlights an independent origin of complex multicellularity.</title>
        <authorList>
            <consortium name="DOE Joint Genome Institute"/>
            <person name="Krizsan K."/>
            <person name="Almasi E."/>
            <person name="Merenyi Z."/>
            <person name="Sahu N."/>
            <person name="Viragh M."/>
            <person name="Koszo T."/>
            <person name="Mondo S."/>
            <person name="Kiss B."/>
            <person name="Balint B."/>
            <person name="Kues U."/>
            <person name="Barry K."/>
            <person name="Hegedus J.C."/>
            <person name="Henrissat B."/>
            <person name="Johnson J."/>
            <person name="Lipzen A."/>
            <person name="Ohm R."/>
            <person name="Nagy I."/>
            <person name="Pangilinan J."/>
            <person name="Yan J."/>
            <person name="Xiong Y."/>
            <person name="Grigoriev I.V."/>
            <person name="Hibbett D.S."/>
            <person name="Nagy L.G."/>
        </authorList>
    </citation>
    <scope>NUCLEOTIDE SEQUENCE [LARGE SCALE GENOMIC DNA]</scope>
    <source>
        <strain evidence="2 3">SZMC22713</strain>
    </source>
</reference>
<dbReference type="Proteomes" id="UP000294933">
    <property type="component" value="Unassembled WGS sequence"/>
</dbReference>
<proteinExistence type="predicted"/>